<gene>
    <name evidence="6" type="ORF">LIER_39988</name>
</gene>
<dbReference type="GO" id="GO:0008270">
    <property type="term" value="F:zinc ion binding"/>
    <property type="evidence" value="ECO:0007669"/>
    <property type="project" value="UniProtKB-KW"/>
</dbReference>
<evidence type="ECO:0000256" key="1">
    <source>
        <dbReference type="ARBA" id="ARBA00022723"/>
    </source>
</evidence>
<keyword evidence="2 4" id="KW-0863">Zinc-finger</keyword>
<name>A0AAV3QN46_LITER</name>
<dbReference type="Pfam" id="PF04434">
    <property type="entry name" value="SWIM"/>
    <property type="match status" value="1"/>
</dbReference>
<protein>
    <recommendedName>
        <fullName evidence="5">SWIM-type domain-containing protein</fullName>
    </recommendedName>
</protein>
<dbReference type="InterPro" id="IPR007527">
    <property type="entry name" value="Znf_SWIM"/>
</dbReference>
<dbReference type="Proteomes" id="UP001454036">
    <property type="component" value="Unassembled WGS sequence"/>
</dbReference>
<dbReference type="PANTHER" id="PTHR31973:SF189">
    <property type="entry name" value="TRANSPOSASE, MUDR, PLANT, MULE TRANSPOSASE DOMAIN PROTEIN-RELATED"/>
    <property type="match status" value="1"/>
</dbReference>
<comment type="caution">
    <text evidence="6">The sequence shown here is derived from an EMBL/GenBank/DDBJ whole genome shotgun (WGS) entry which is preliminary data.</text>
</comment>
<dbReference type="AlphaFoldDB" id="A0AAV3QN46"/>
<evidence type="ECO:0000313" key="6">
    <source>
        <dbReference type="EMBL" id="GAA0165464.1"/>
    </source>
</evidence>
<evidence type="ECO:0000256" key="4">
    <source>
        <dbReference type="PROSITE-ProRule" id="PRU00325"/>
    </source>
</evidence>
<keyword evidence="7" id="KW-1185">Reference proteome</keyword>
<dbReference type="PANTHER" id="PTHR31973">
    <property type="entry name" value="POLYPROTEIN, PUTATIVE-RELATED"/>
    <property type="match status" value="1"/>
</dbReference>
<keyword evidence="1" id="KW-0479">Metal-binding</keyword>
<evidence type="ECO:0000256" key="3">
    <source>
        <dbReference type="ARBA" id="ARBA00022833"/>
    </source>
</evidence>
<sequence>MALSIVIGTEKEQYASFWEYFKCDILLNNLYETFNKQILVVRGKPIISLLEDMRQYINGRIRKQIAACHKYKGRICPLIQKLLEDNKINASAYSQVWNGGNEFEVYHVNGEKQVVDMGNKTCTCRKWQLTGIPCCHVVKGCKYRCQKPKDLVDDYYTKDTFMKCYNNVLHPPLPPEMWKKCGFSPIIPPHYTTKRGRIQVVRRKEHGELIKGAKLSRKGKSSSCSNYCSSTHNKRTCRLC</sequence>
<dbReference type="SMART" id="SM00575">
    <property type="entry name" value="ZnF_PMZ"/>
    <property type="match status" value="1"/>
</dbReference>
<organism evidence="6 7">
    <name type="scientific">Lithospermum erythrorhizon</name>
    <name type="common">Purple gromwell</name>
    <name type="synonym">Lithospermum officinale var. erythrorhizon</name>
    <dbReference type="NCBI Taxonomy" id="34254"/>
    <lineage>
        <taxon>Eukaryota</taxon>
        <taxon>Viridiplantae</taxon>
        <taxon>Streptophyta</taxon>
        <taxon>Embryophyta</taxon>
        <taxon>Tracheophyta</taxon>
        <taxon>Spermatophyta</taxon>
        <taxon>Magnoliopsida</taxon>
        <taxon>eudicotyledons</taxon>
        <taxon>Gunneridae</taxon>
        <taxon>Pentapetalae</taxon>
        <taxon>asterids</taxon>
        <taxon>lamiids</taxon>
        <taxon>Boraginales</taxon>
        <taxon>Boraginaceae</taxon>
        <taxon>Boraginoideae</taxon>
        <taxon>Lithospermeae</taxon>
        <taxon>Lithospermum</taxon>
    </lineage>
</organism>
<accession>A0AAV3QN46</accession>
<evidence type="ECO:0000259" key="5">
    <source>
        <dbReference type="PROSITE" id="PS50966"/>
    </source>
</evidence>
<dbReference type="EMBL" id="BAABME010022299">
    <property type="protein sequence ID" value="GAA0165464.1"/>
    <property type="molecule type" value="Genomic_DNA"/>
</dbReference>
<keyword evidence="3" id="KW-0862">Zinc</keyword>
<feature type="domain" description="SWIM-type" evidence="5">
    <location>
        <begin position="106"/>
        <end position="145"/>
    </location>
</feature>
<dbReference type="InterPro" id="IPR006564">
    <property type="entry name" value="Znf_PMZ"/>
</dbReference>
<proteinExistence type="predicted"/>
<evidence type="ECO:0000256" key="2">
    <source>
        <dbReference type="ARBA" id="ARBA00022771"/>
    </source>
</evidence>
<evidence type="ECO:0000313" key="7">
    <source>
        <dbReference type="Proteomes" id="UP001454036"/>
    </source>
</evidence>
<reference evidence="6 7" key="1">
    <citation type="submission" date="2024-01" db="EMBL/GenBank/DDBJ databases">
        <title>The complete chloroplast genome sequence of Lithospermum erythrorhizon: insights into the phylogenetic relationship among Boraginaceae species and the maternal lineages of purple gromwells.</title>
        <authorList>
            <person name="Okada T."/>
            <person name="Watanabe K."/>
        </authorList>
    </citation>
    <scope>NUCLEOTIDE SEQUENCE [LARGE SCALE GENOMIC DNA]</scope>
</reference>
<dbReference type="PROSITE" id="PS50966">
    <property type="entry name" value="ZF_SWIM"/>
    <property type="match status" value="1"/>
</dbReference>